<accession>C1B2L1</accession>
<dbReference type="STRING" id="632772.ROP_23880"/>
<dbReference type="GO" id="GO:0008840">
    <property type="term" value="F:4-hydroxy-tetrahydrodipicolinate synthase activity"/>
    <property type="evidence" value="ECO:0007669"/>
    <property type="project" value="UniProtKB-EC"/>
</dbReference>
<dbReference type="PIRSF" id="PIRSF001365">
    <property type="entry name" value="DHDPS"/>
    <property type="match status" value="1"/>
</dbReference>
<keyword evidence="1 2" id="KW-0456">Lyase</keyword>
<dbReference type="RefSeq" id="WP_012689591.1">
    <property type="nucleotide sequence ID" value="NC_012522.1"/>
</dbReference>
<dbReference type="OrthoDB" id="8995637at2"/>
<dbReference type="PRINTS" id="PR00146">
    <property type="entry name" value="DHPICSNTHASE"/>
</dbReference>
<dbReference type="PATRIC" id="fig|632772.20.peg.2496"/>
<dbReference type="EC" id="4.3.3.7" evidence="3"/>
<dbReference type="PANTHER" id="PTHR12128">
    <property type="entry name" value="DIHYDRODIPICOLINATE SYNTHASE"/>
    <property type="match status" value="1"/>
</dbReference>
<dbReference type="HOGENOM" id="CLU_049343_4_1_11"/>
<dbReference type="KEGG" id="rop:ROP_23880"/>
<dbReference type="InterPro" id="IPR013785">
    <property type="entry name" value="Aldolase_TIM"/>
</dbReference>
<dbReference type="InterPro" id="IPR002220">
    <property type="entry name" value="DapA-like"/>
</dbReference>
<evidence type="ECO:0000256" key="1">
    <source>
        <dbReference type="ARBA" id="ARBA00023239"/>
    </source>
</evidence>
<evidence type="ECO:0000313" key="4">
    <source>
        <dbReference type="Proteomes" id="UP000002212"/>
    </source>
</evidence>
<comment type="similarity">
    <text evidence="2">Belongs to the DapA family.</text>
</comment>
<gene>
    <name evidence="3" type="ordered locus">ROP_23880</name>
</gene>
<dbReference type="PANTHER" id="PTHR12128:SF38">
    <property type="entry name" value="DIHYDRODIPICOLINATE SYNTHETASE FAMILY PROTEIN (AFU_ORTHOLOGUE AFUA_6G00110)"/>
    <property type="match status" value="1"/>
</dbReference>
<name>C1B2L1_RHOOB</name>
<dbReference type="SUPFAM" id="SSF51569">
    <property type="entry name" value="Aldolase"/>
    <property type="match status" value="1"/>
</dbReference>
<evidence type="ECO:0000313" key="3">
    <source>
        <dbReference type="EMBL" id="BAH50635.1"/>
    </source>
</evidence>
<evidence type="ECO:0000256" key="2">
    <source>
        <dbReference type="PIRNR" id="PIRNR001365"/>
    </source>
</evidence>
<proteinExistence type="inferred from homology"/>
<reference evidence="3 4" key="1">
    <citation type="submission" date="2009-03" db="EMBL/GenBank/DDBJ databases">
        <title>Comparison of the complete genome sequences of Rhodococcus erythropolis PR4 and Rhodococcus opacus B4.</title>
        <authorList>
            <person name="Takarada H."/>
            <person name="Sekine M."/>
            <person name="Hosoyama A."/>
            <person name="Yamada R."/>
            <person name="Fujisawa T."/>
            <person name="Omata S."/>
            <person name="Shimizu A."/>
            <person name="Tsukatani N."/>
            <person name="Tanikawa S."/>
            <person name="Fujita N."/>
            <person name="Harayama S."/>
        </authorList>
    </citation>
    <scope>NUCLEOTIDE SEQUENCE [LARGE SCALE GENOMIC DNA]</scope>
    <source>
        <strain evidence="3 4">B4</strain>
    </source>
</reference>
<sequence>MSTLDLRGLTPAPVTPFTRDGAVDYDAISRLGSWLGSVDGVKGLVVLGHAGEGTFLTQDEQVRVIAAFKDSVDGRLPIIAGITGEGTAVSVEEAQRAVDAGASAGLVYPSHGWLRFGYQDGAPQDRYKAIYEGSGLPLILFQYPDATKATYNLDTQLEIAAQPGVFATKNGVRNMRRWDREIPVLRRENPDLQILSCHDEYLLHTVFDVDGLLVGYGGLAPEPLVELIAAGKAKDYPAARAIHDRLLPVTANVYHRGSHMEGTVALKEGLVARGILEHATVRPPLLPLAEGAGAEIAAALQSAGLSSVTVPA</sequence>
<dbReference type="Proteomes" id="UP000002212">
    <property type="component" value="Chromosome"/>
</dbReference>
<dbReference type="EMBL" id="AP011115">
    <property type="protein sequence ID" value="BAH50635.1"/>
    <property type="molecule type" value="Genomic_DNA"/>
</dbReference>
<protein>
    <submittedName>
        <fullName evidence="3">Putative dihydrodipicolinate synthase</fullName>
        <ecNumber evidence="3">4.3.3.7</ecNumber>
    </submittedName>
</protein>
<dbReference type="AlphaFoldDB" id="C1B2L1"/>
<dbReference type="Gene3D" id="3.20.20.70">
    <property type="entry name" value="Aldolase class I"/>
    <property type="match status" value="1"/>
</dbReference>
<organism evidence="3 4">
    <name type="scientific">Rhodococcus opacus (strain B4)</name>
    <dbReference type="NCBI Taxonomy" id="632772"/>
    <lineage>
        <taxon>Bacteria</taxon>
        <taxon>Bacillati</taxon>
        <taxon>Actinomycetota</taxon>
        <taxon>Actinomycetes</taxon>
        <taxon>Mycobacteriales</taxon>
        <taxon>Nocardiaceae</taxon>
        <taxon>Rhodococcus</taxon>
    </lineage>
</organism>
<dbReference type="SMART" id="SM01130">
    <property type="entry name" value="DHDPS"/>
    <property type="match status" value="1"/>
</dbReference>
<dbReference type="CDD" id="cd00408">
    <property type="entry name" value="DHDPS-like"/>
    <property type="match status" value="1"/>
</dbReference>
<dbReference type="Pfam" id="PF00701">
    <property type="entry name" value="DHDPS"/>
    <property type="match status" value="1"/>
</dbReference>